<dbReference type="GO" id="GO:0006772">
    <property type="term" value="P:thiamine metabolic process"/>
    <property type="evidence" value="ECO:0007669"/>
    <property type="project" value="TreeGrafter"/>
</dbReference>
<comment type="caution">
    <text evidence="13">The sequence shown here is derived from an EMBL/GenBank/DDBJ whole genome shotgun (WGS) entry which is preliminary data.</text>
</comment>
<keyword evidence="7" id="KW-0546">Nucleotide metabolism</keyword>
<evidence type="ECO:0000256" key="10">
    <source>
        <dbReference type="ARBA" id="ARBA00048174"/>
    </source>
</evidence>
<dbReference type="InterPro" id="IPR050299">
    <property type="entry name" value="YjjX_NTPase"/>
</dbReference>
<evidence type="ECO:0000256" key="1">
    <source>
        <dbReference type="ARBA" id="ARBA00001936"/>
    </source>
</evidence>
<dbReference type="Proteomes" id="UP000231198">
    <property type="component" value="Unassembled WGS sequence"/>
</dbReference>
<evidence type="ECO:0000256" key="11">
    <source>
        <dbReference type="ARBA" id="ARBA00048781"/>
    </source>
</evidence>
<dbReference type="PANTHER" id="PTHR34699">
    <property type="match status" value="1"/>
</dbReference>
<evidence type="ECO:0000313" key="14">
    <source>
        <dbReference type="Proteomes" id="UP000231198"/>
    </source>
</evidence>
<name>A0A2H0WT07_9BACT</name>
<evidence type="ECO:0000256" key="2">
    <source>
        <dbReference type="ARBA" id="ARBA00001946"/>
    </source>
</evidence>
<comment type="catalytic activity">
    <reaction evidence="11">
        <text>XTP + H2O = XDP + phosphate + H(+)</text>
        <dbReference type="Rhea" id="RHEA:28406"/>
        <dbReference type="ChEBI" id="CHEBI:15377"/>
        <dbReference type="ChEBI" id="CHEBI:15378"/>
        <dbReference type="ChEBI" id="CHEBI:43474"/>
        <dbReference type="ChEBI" id="CHEBI:59884"/>
        <dbReference type="ChEBI" id="CHEBI:61314"/>
        <dbReference type="EC" id="3.6.1.73"/>
    </reaction>
</comment>
<comment type="cofactor">
    <cofactor evidence="1">
        <name>Mn(2+)</name>
        <dbReference type="ChEBI" id="CHEBI:29035"/>
    </cofactor>
</comment>
<dbReference type="GO" id="GO:0046872">
    <property type="term" value="F:metal ion binding"/>
    <property type="evidence" value="ECO:0007669"/>
    <property type="project" value="UniProtKB-KW"/>
</dbReference>
<evidence type="ECO:0000256" key="7">
    <source>
        <dbReference type="ARBA" id="ARBA00023080"/>
    </source>
</evidence>
<evidence type="ECO:0000256" key="8">
    <source>
        <dbReference type="ARBA" id="ARBA00023211"/>
    </source>
</evidence>
<evidence type="ECO:0000256" key="5">
    <source>
        <dbReference type="ARBA" id="ARBA00022801"/>
    </source>
</evidence>
<dbReference type="EMBL" id="PEZG01000040">
    <property type="protein sequence ID" value="PIS15796.1"/>
    <property type="molecule type" value="Genomic_DNA"/>
</dbReference>
<accession>A0A2H0WT07</accession>
<dbReference type="Gene3D" id="3.90.950.10">
    <property type="match status" value="1"/>
</dbReference>
<gene>
    <name evidence="13" type="ORF">COT62_01855</name>
</gene>
<evidence type="ECO:0000256" key="6">
    <source>
        <dbReference type="ARBA" id="ARBA00022842"/>
    </source>
</evidence>
<comment type="cofactor">
    <cofactor evidence="2">
        <name>Mg(2+)</name>
        <dbReference type="ChEBI" id="CHEBI:18420"/>
    </cofactor>
</comment>
<feature type="non-terminal residue" evidence="13">
    <location>
        <position position="1"/>
    </location>
</feature>
<evidence type="ECO:0000256" key="9">
    <source>
        <dbReference type="ARBA" id="ARBA00038901"/>
    </source>
</evidence>
<protein>
    <recommendedName>
        <fullName evidence="9">inosine/xanthosine triphosphatase</fullName>
        <ecNumber evidence="9">3.6.1.73</ecNumber>
    </recommendedName>
</protein>
<evidence type="ECO:0000256" key="3">
    <source>
        <dbReference type="ARBA" id="ARBA00022723"/>
    </source>
</evidence>
<proteinExistence type="predicted"/>
<comment type="catalytic activity">
    <reaction evidence="10">
        <text>ITP + H2O = IDP + phosphate + H(+)</text>
        <dbReference type="Rhea" id="RHEA:28330"/>
        <dbReference type="ChEBI" id="CHEBI:15377"/>
        <dbReference type="ChEBI" id="CHEBI:15378"/>
        <dbReference type="ChEBI" id="CHEBI:43474"/>
        <dbReference type="ChEBI" id="CHEBI:58280"/>
        <dbReference type="ChEBI" id="CHEBI:61402"/>
        <dbReference type="EC" id="3.6.1.73"/>
    </reaction>
</comment>
<organism evidence="13 14">
    <name type="scientific">Candidatus Roizmanbacteria bacterium CG09_land_8_20_14_0_10_41_9</name>
    <dbReference type="NCBI Taxonomy" id="1974850"/>
    <lineage>
        <taxon>Bacteria</taxon>
        <taxon>Candidatus Roizmaniibacteriota</taxon>
    </lineage>
</organism>
<reference evidence="14" key="1">
    <citation type="submission" date="2017-09" db="EMBL/GenBank/DDBJ databases">
        <title>Depth-based differentiation of microbial function through sediment-hosted aquifers and enrichment of novel symbionts in the deep terrestrial subsurface.</title>
        <authorList>
            <person name="Probst A.J."/>
            <person name="Ladd B."/>
            <person name="Jarett J.K."/>
            <person name="Geller-Mcgrath D.E."/>
            <person name="Sieber C.M.K."/>
            <person name="Emerson J.B."/>
            <person name="Anantharaman K."/>
            <person name="Thomas B.C."/>
            <person name="Malmstrom R."/>
            <person name="Stieglmeier M."/>
            <person name="Klingl A."/>
            <person name="Woyke T."/>
            <person name="Ryan C.M."/>
            <person name="Banfield J.F."/>
        </authorList>
    </citation>
    <scope>NUCLEOTIDE SEQUENCE [LARGE SCALE GENOMIC DNA]</scope>
</reference>
<dbReference type="AlphaFoldDB" id="A0A2H0WT07"/>
<sequence>FAWVVIIGKKKTGKGRTASFFLPDKIVQLIHSGKELGEADDIVFGKTNSKQEMGAIGLLTDNRITRKTLYEPAVIIALVPFVKKDLFV</sequence>
<keyword evidence="5" id="KW-0378">Hydrolase</keyword>
<evidence type="ECO:0000256" key="4">
    <source>
        <dbReference type="ARBA" id="ARBA00022741"/>
    </source>
</evidence>
<dbReference type="PANTHER" id="PTHR34699:SF2">
    <property type="entry name" value="NON-CANONICAL PURINE NTP PHOSPHATASE_PRRC1 DOMAIN-CONTAINING PROTEIN"/>
    <property type="match status" value="1"/>
</dbReference>
<keyword evidence="6" id="KW-0460">Magnesium</keyword>
<evidence type="ECO:0000313" key="13">
    <source>
        <dbReference type="EMBL" id="PIS15796.1"/>
    </source>
</evidence>
<dbReference type="GO" id="GO:0009117">
    <property type="term" value="P:nucleotide metabolic process"/>
    <property type="evidence" value="ECO:0007669"/>
    <property type="project" value="UniProtKB-KW"/>
</dbReference>
<dbReference type="Pfam" id="PF01931">
    <property type="entry name" value="NTPase_I-T"/>
    <property type="match status" value="1"/>
</dbReference>
<keyword evidence="4" id="KW-0547">Nucleotide-binding</keyword>
<dbReference type="InterPro" id="IPR029001">
    <property type="entry name" value="ITPase-like_fam"/>
</dbReference>
<keyword evidence="3" id="KW-0479">Metal-binding</keyword>
<evidence type="ECO:0000259" key="12">
    <source>
        <dbReference type="Pfam" id="PF01931"/>
    </source>
</evidence>
<dbReference type="GO" id="GO:0000166">
    <property type="term" value="F:nucleotide binding"/>
    <property type="evidence" value="ECO:0007669"/>
    <property type="project" value="UniProtKB-KW"/>
</dbReference>
<dbReference type="SUPFAM" id="SSF52972">
    <property type="entry name" value="ITPase-like"/>
    <property type="match status" value="1"/>
</dbReference>
<dbReference type="InterPro" id="IPR026533">
    <property type="entry name" value="NTPase/PRRC1"/>
</dbReference>
<dbReference type="GO" id="GO:0103023">
    <property type="term" value="F:ITPase activity"/>
    <property type="evidence" value="ECO:0007669"/>
    <property type="project" value="UniProtKB-EC"/>
</dbReference>
<keyword evidence="8" id="KW-0464">Manganese</keyword>
<dbReference type="EC" id="3.6.1.73" evidence="9"/>
<feature type="domain" description="Non-canonical purine NTP phosphatase/PRRC1" evidence="12">
    <location>
        <begin position="1"/>
        <end position="82"/>
    </location>
</feature>